<dbReference type="Pfam" id="PF20117">
    <property type="entry name" value="DUF6507"/>
    <property type="match status" value="1"/>
</dbReference>
<evidence type="ECO:0000256" key="1">
    <source>
        <dbReference type="SAM" id="MobiDB-lite"/>
    </source>
</evidence>
<organism evidence="2 3">
    <name type="scientific">Sanguibacter keddieii (strain ATCC 51767 / DSM 10542 / NCFB 3025 / ST-74)</name>
    <dbReference type="NCBI Taxonomy" id="446469"/>
    <lineage>
        <taxon>Bacteria</taxon>
        <taxon>Bacillati</taxon>
        <taxon>Actinomycetota</taxon>
        <taxon>Actinomycetes</taxon>
        <taxon>Micrococcales</taxon>
        <taxon>Sanguibacteraceae</taxon>
        <taxon>Sanguibacter</taxon>
    </lineage>
</organism>
<dbReference type="KEGG" id="ske:Sked_07800"/>
<keyword evidence="3" id="KW-1185">Reference proteome</keyword>
<dbReference type="InterPro" id="IPR045436">
    <property type="entry name" value="DUF6507"/>
</dbReference>
<feature type="region of interest" description="Disordered" evidence="1">
    <location>
        <begin position="97"/>
        <end position="127"/>
    </location>
</feature>
<dbReference type="EMBL" id="CP001819">
    <property type="protein sequence ID" value="ACZ20733.1"/>
    <property type="molecule type" value="Genomic_DNA"/>
</dbReference>
<dbReference type="RefSeq" id="WP_012865802.1">
    <property type="nucleotide sequence ID" value="NC_013521.1"/>
</dbReference>
<sequence length="127" mass="12626">MTGEAWRVDPAEVDAIVTRTAGPVADVVEARAALQAAFATASASAASGTVAAALDEFATHFAPLLAGVSTTLASARTAATAATSTYARAGDQIAGRVRAESDAAGTARSPFDGRFSGSRGRGSVAIR</sequence>
<dbReference type="Proteomes" id="UP000000322">
    <property type="component" value="Chromosome"/>
</dbReference>
<evidence type="ECO:0000313" key="2">
    <source>
        <dbReference type="EMBL" id="ACZ20733.1"/>
    </source>
</evidence>
<dbReference type="HOGENOM" id="CLU_1969001_0_0_11"/>
<protein>
    <submittedName>
        <fullName evidence="2">Uncharacterized protein</fullName>
    </submittedName>
</protein>
<feature type="compositionally biased region" description="Low complexity" evidence="1">
    <location>
        <begin position="108"/>
        <end position="127"/>
    </location>
</feature>
<proteinExistence type="predicted"/>
<gene>
    <name evidence="2" type="ordered locus">Sked_07800</name>
</gene>
<reference evidence="2 3" key="1">
    <citation type="journal article" date="2009" name="Stand. Genomic Sci.">
        <title>Complete genome sequence of Sanguibacter keddieii type strain (ST-74).</title>
        <authorList>
            <person name="Ivanova N."/>
            <person name="Sikorski J."/>
            <person name="Sims D."/>
            <person name="Brettin T."/>
            <person name="Detter J.C."/>
            <person name="Han C."/>
            <person name="Lapidus A."/>
            <person name="Copeland A."/>
            <person name="Glavina Del Rio T."/>
            <person name="Nolan M."/>
            <person name="Chen F."/>
            <person name="Lucas S."/>
            <person name="Tice H."/>
            <person name="Cheng J.F."/>
            <person name="Bruce D."/>
            <person name="Goodwin L."/>
            <person name="Pitluck S."/>
            <person name="Pati A."/>
            <person name="Mavromatis K."/>
            <person name="Chen A."/>
            <person name="Palaniappan K."/>
            <person name="D'haeseleer P."/>
            <person name="Chain P."/>
            <person name="Bristow J."/>
            <person name="Eisen J.A."/>
            <person name="Markowitz V."/>
            <person name="Hugenholtz P."/>
            <person name="Goker M."/>
            <person name="Pukall R."/>
            <person name="Klenk H.P."/>
            <person name="Kyrpides N.C."/>
        </authorList>
    </citation>
    <scope>NUCLEOTIDE SEQUENCE [LARGE SCALE GENOMIC DNA]</scope>
    <source>
        <strain evidence="3">ATCC 51767 / DSM 10542 / NCFB 3025 / ST-74</strain>
    </source>
</reference>
<accession>D1BBG7</accession>
<name>D1BBG7_SANKS</name>
<evidence type="ECO:0000313" key="3">
    <source>
        <dbReference type="Proteomes" id="UP000000322"/>
    </source>
</evidence>
<dbReference type="STRING" id="446469.Sked_07800"/>
<dbReference type="AlphaFoldDB" id="D1BBG7"/>